<name>A0ABD3KGX3_EUCGL</name>
<comment type="caution">
    <text evidence="1">The sequence shown here is derived from an EMBL/GenBank/DDBJ whole genome shotgun (WGS) entry which is preliminary data.</text>
</comment>
<protein>
    <submittedName>
        <fullName evidence="1">Uncharacterized protein</fullName>
    </submittedName>
</protein>
<proteinExistence type="predicted"/>
<gene>
    <name evidence="1" type="ORF">ACJRO7_020496</name>
</gene>
<evidence type="ECO:0000313" key="1">
    <source>
        <dbReference type="EMBL" id="KAL3739105.1"/>
    </source>
</evidence>
<dbReference type="Proteomes" id="UP001634007">
    <property type="component" value="Unassembled WGS sequence"/>
</dbReference>
<keyword evidence="2" id="KW-1185">Reference proteome</keyword>
<evidence type="ECO:0000313" key="2">
    <source>
        <dbReference type="Proteomes" id="UP001634007"/>
    </source>
</evidence>
<dbReference type="EMBL" id="JBJKBG010000005">
    <property type="protein sequence ID" value="KAL3739105.1"/>
    <property type="molecule type" value="Genomic_DNA"/>
</dbReference>
<accession>A0ABD3KGX3</accession>
<sequence length="120" mass="13658">MASLKKPPVLLYVGTFFGEMTHGFLDPVTRHLDKVQIPELKCQLKIRDYLSEWEKVDVTADVTYCLGNCGSMAMPKPNQREGEKLELMVASQGLEFDGSRCSKSIYKNDLFSCAYEQVWI</sequence>
<organism evidence="1 2">
    <name type="scientific">Eucalyptus globulus</name>
    <name type="common">Tasmanian blue gum</name>
    <dbReference type="NCBI Taxonomy" id="34317"/>
    <lineage>
        <taxon>Eukaryota</taxon>
        <taxon>Viridiplantae</taxon>
        <taxon>Streptophyta</taxon>
        <taxon>Embryophyta</taxon>
        <taxon>Tracheophyta</taxon>
        <taxon>Spermatophyta</taxon>
        <taxon>Magnoliopsida</taxon>
        <taxon>eudicotyledons</taxon>
        <taxon>Gunneridae</taxon>
        <taxon>Pentapetalae</taxon>
        <taxon>rosids</taxon>
        <taxon>malvids</taxon>
        <taxon>Myrtales</taxon>
        <taxon>Myrtaceae</taxon>
        <taxon>Myrtoideae</taxon>
        <taxon>Eucalypteae</taxon>
        <taxon>Eucalyptus</taxon>
    </lineage>
</organism>
<dbReference type="AlphaFoldDB" id="A0ABD3KGX3"/>
<reference evidence="1 2" key="1">
    <citation type="submission" date="2024-11" db="EMBL/GenBank/DDBJ databases">
        <title>Chromosome-level genome assembly of Eucalyptus globulus Labill. provides insights into its genome evolution.</title>
        <authorList>
            <person name="Li X."/>
        </authorList>
    </citation>
    <scope>NUCLEOTIDE SEQUENCE [LARGE SCALE GENOMIC DNA]</scope>
    <source>
        <strain evidence="1">CL2024</strain>
        <tissue evidence="1">Fresh tender leaves</tissue>
    </source>
</reference>